<dbReference type="Proteomes" id="UP001501747">
    <property type="component" value="Unassembled WGS sequence"/>
</dbReference>
<dbReference type="EMBL" id="BAABAL010000017">
    <property type="protein sequence ID" value="GAA4016532.1"/>
    <property type="molecule type" value="Genomic_DNA"/>
</dbReference>
<reference evidence="2" key="1">
    <citation type="journal article" date="2019" name="Int. J. Syst. Evol. Microbiol.">
        <title>The Global Catalogue of Microorganisms (GCM) 10K type strain sequencing project: providing services to taxonomists for standard genome sequencing and annotation.</title>
        <authorList>
            <consortium name="The Broad Institute Genomics Platform"/>
            <consortium name="The Broad Institute Genome Sequencing Center for Infectious Disease"/>
            <person name="Wu L."/>
            <person name="Ma J."/>
        </authorList>
    </citation>
    <scope>NUCLEOTIDE SEQUENCE [LARGE SCALE GENOMIC DNA]</scope>
    <source>
        <strain evidence="2">JCM 17342</strain>
    </source>
</reference>
<comment type="caution">
    <text evidence="1">The sequence shown here is derived from an EMBL/GenBank/DDBJ whole genome shotgun (WGS) entry which is preliminary data.</text>
</comment>
<dbReference type="RefSeq" id="WP_254235670.1">
    <property type="nucleotide sequence ID" value="NZ_BAABAL010000017.1"/>
</dbReference>
<evidence type="ECO:0000313" key="2">
    <source>
        <dbReference type="Proteomes" id="UP001501747"/>
    </source>
</evidence>
<evidence type="ECO:0000313" key="1">
    <source>
        <dbReference type="EMBL" id="GAA4016532.1"/>
    </source>
</evidence>
<proteinExistence type="predicted"/>
<organism evidence="1 2">
    <name type="scientific">Allokutzneria multivorans</name>
    <dbReference type="NCBI Taxonomy" id="1142134"/>
    <lineage>
        <taxon>Bacteria</taxon>
        <taxon>Bacillati</taxon>
        <taxon>Actinomycetota</taxon>
        <taxon>Actinomycetes</taxon>
        <taxon>Pseudonocardiales</taxon>
        <taxon>Pseudonocardiaceae</taxon>
        <taxon>Allokutzneria</taxon>
    </lineage>
</organism>
<gene>
    <name evidence="1" type="ORF">GCM10022247_44540</name>
</gene>
<protein>
    <submittedName>
        <fullName evidence="1">Uncharacterized protein</fullName>
    </submittedName>
</protein>
<name>A0ABP7SU75_9PSEU</name>
<keyword evidence="2" id="KW-1185">Reference proteome</keyword>
<accession>A0ABP7SU75</accession>
<sequence>MVVRREWIVGCRDVAGRRRSLTVLVNQGQVVVISPPGEAAVLAPLEVGELRSALRQAAMAAVGAEL</sequence>